<dbReference type="AlphaFoldDB" id="A0AA86JP80"/>
<evidence type="ECO:0000313" key="3">
    <source>
        <dbReference type="Proteomes" id="UP000789738"/>
    </source>
</evidence>
<proteinExistence type="predicted"/>
<comment type="caution">
    <text evidence="2">The sequence shown here is derived from an EMBL/GenBank/DDBJ whole genome shotgun (WGS) entry which is preliminary data.</text>
</comment>
<dbReference type="Proteomes" id="UP000789738">
    <property type="component" value="Unassembled WGS sequence"/>
</dbReference>
<dbReference type="EMBL" id="CAKJVE010000004">
    <property type="protein sequence ID" value="CAG9711533.1"/>
    <property type="molecule type" value="Genomic_DNA"/>
</dbReference>
<protein>
    <submittedName>
        <fullName evidence="2">Uncharacterized protein</fullName>
    </submittedName>
</protein>
<organism evidence="2 3">
    <name type="scientific">Clostridium neonatale</name>
    <dbReference type="NCBI Taxonomy" id="137838"/>
    <lineage>
        <taxon>Bacteria</taxon>
        <taxon>Bacillati</taxon>
        <taxon>Bacillota</taxon>
        <taxon>Clostridia</taxon>
        <taxon>Eubacteriales</taxon>
        <taxon>Clostridiaceae</taxon>
        <taxon>Clostridium</taxon>
    </lineage>
</organism>
<accession>A0AA86JP80</accession>
<reference evidence="2" key="1">
    <citation type="submission" date="2021-10" db="EMBL/GenBank/DDBJ databases">
        <authorList>
            <person name="Mesa V."/>
        </authorList>
    </citation>
    <scope>NUCLEOTIDE SEQUENCE</scope>
    <source>
        <strain evidence="2">CC3_PB</strain>
    </source>
</reference>
<name>A0AA86JP80_9CLOT</name>
<dbReference type="RefSeq" id="WP_342350363.1">
    <property type="nucleotide sequence ID" value="NZ_CAKJVE010000004.1"/>
</dbReference>
<evidence type="ECO:0000313" key="1">
    <source>
        <dbReference type="EMBL" id="CAG9705420.1"/>
    </source>
</evidence>
<evidence type="ECO:0000313" key="2">
    <source>
        <dbReference type="EMBL" id="CAG9711533.1"/>
    </source>
</evidence>
<sequence>MKSYEAKATRQLIECQITLGDLSSDDWLGIDIFRIEEDNKFTVGDDLYIRFENAKLELGTKATPFVPRPYGEELALCQRYYISDSFSFRESVPTTTVWDKFIPIRPYMRIVPTINASMYNTNDQNTLLDNIKFSVYRGNNLNFWSDIQMLEAGVQYSVYYSLDAEIY</sequence>
<dbReference type="EMBL" id="CAKJVE010000004">
    <property type="protein sequence ID" value="CAG9705420.1"/>
    <property type="molecule type" value="Genomic_DNA"/>
</dbReference>
<gene>
    <name evidence="1" type="ORF">CNEO_41862</name>
    <name evidence="2" type="ORF">CNEO_45373</name>
</gene>